<name>A0ABR3RUV6_9PLEO</name>
<feature type="region of interest" description="Disordered" evidence="1">
    <location>
        <begin position="1"/>
        <end position="21"/>
    </location>
</feature>
<gene>
    <name evidence="2" type="ORF">SLS60_002673</name>
</gene>
<proteinExistence type="predicted"/>
<comment type="caution">
    <text evidence="2">The sequence shown here is derived from an EMBL/GenBank/DDBJ whole genome shotgun (WGS) entry which is preliminary data.</text>
</comment>
<sequence length="92" mass="10715">MQNESEPRKRLRSNPPKYQPGKDMEIALLIVVWSRGMDVAPKEQMSLKKISHWAIQIGDTIYEYGLDDHELHIVTVDEWHDGGKHTHGKRQL</sequence>
<keyword evidence="3" id="KW-1185">Reference proteome</keyword>
<organism evidence="2 3">
    <name type="scientific">Paraconiothyrium brasiliense</name>
    <dbReference type="NCBI Taxonomy" id="300254"/>
    <lineage>
        <taxon>Eukaryota</taxon>
        <taxon>Fungi</taxon>
        <taxon>Dikarya</taxon>
        <taxon>Ascomycota</taxon>
        <taxon>Pezizomycotina</taxon>
        <taxon>Dothideomycetes</taxon>
        <taxon>Pleosporomycetidae</taxon>
        <taxon>Pleosporales</taxon>
        <taxon>Massarineae</taxon>
        <taxon>Didymosphaeriaceae</taxon>
        <taxon>Paraconiothyrium</taxon>
    </lineage>
</organism>
<evidence type="ECO:0000256" key="1">
    <source>
        <dbReference type="SAM" id="MobiDB-lite"/>
    </source>
</evidence>
<accession>A0ABR3RUV6</accession>
<reference evidence="2 3" key="1">
    <citation type="submission" date="2024-02" db="EMBL/GenBank/DDBJ databases">
        <title>De novo assembly and annotation of 12 fungi associated with fruit tree decline syndrome in Ontario, Canada.</title>
        <authorList>
            <person name="Sulman M."/>
            <person name="Ellouze W."/>
            <person name="Ilyukhin E."/>
        </authorList>
    </citation>
    <scope>NUCLEOTIDE SEQUENCE [LARGE SCALE GENOMIC DNA]</scope>
    <source>
        <strain evidence="2 3">M42-189</strain>
    </source>
</reference>
<dbReference type="Proteomes" id="UP001521785">
    <property type="component" value="Unassembled WGS sequence"/>
</dbReference>
<evidence type="ECO:0000313" key="2">
    <source>
        <dbReference type="EMBL" id="KAL1607737.1"/>
    </source>
</evidence>
<evidence type="ECO:0000313" key="3">
    <source>
        <dbReference type="Proteomes" id="UP001521785"/>
    </source>
</evidence>
<dbReference type="EMBL" id="JAKJXO020000003">
    <property type="protein sequence ID" value="KAL1607737.1"/>
    <property type="molecule type" value="Genomic_DNA"/>
</dbReference>
<protein>
    <submittedName>
        <fullName evidence="2">Uncharacterized protein</fullName>
    </submittedName>
</protein>